<accession>A0A1X1VBF5</accession>
<dbReference type="GO" id="GO:0004666">
    <property type="term" value="F:prostaglandin-endoperoxide synthase activity"/>
    <property type="evidence" value="ECO:0007669"/>
    <property type="project" value="TreeGrafter"/>
</dbReference>
<comment type="caution">
    <text evidence="5">The sequence shown here is derived from an EMBL/GenBank/DDBJ whole genome shotgun (WGS) entry which is preliminary data.</text>
</comment>
<dbReference type="GO" id="GO:0005737">
    <property type="term" value="C:cytoplasm"/>
    <property type="evidence" value="ECO:0007669"/>
    <property type="project" value="TreeGrafter"/>
</dbReference>
<dbReference type="PANTHER" id="PTHR11903:SF39">
    <property type="entry name" value="PROSTAGLANDIN G_H SYNTHASE 2-LIKE"/>
    <property type="match status" value="1"/>
</dbReference>
<dbReference type="GO" id="GO:0006979">
    <property type="term" value="P:response to oxidative stress"/>
    <property type="evidence" value="ECO:0007669"/>
    <property type="project" value="InterPro"/>
</dbReference>
<evidence type="ECO:0000256" key="2">
    <source>
        <dbReference type="ARBA" id="ARBA00022964"/>
    </source>
</evidence>
<dbReference type="GO" id="GO:0016702">
    <property type="term" value="F:oxidoreductase activity, acting on single donors with incorporation of molecular oxygen, incorporation of two atoms of oxygen"/>
    <property type="evidence" value="ECO:0007669"/>
    <property type="project" value="TreeGrafter"/>
</dbReference>
<dbReference type="GO" id="GO:0004601">
    <property type="term" value="F:peroxidase activity"/>
    <property type="evidence" value="ECO:0007669"/>
    <property type="project" value="InterPro"/>
</dbReference>
<evidence type="ECO:0000256" key="1">
    <source>
        <dbReference type="ARBA" id="ARBA00022723"/>
    </source>
</evidence>
<dbReference type="PANTHER" id="PTHR11903">
    <property type="entry name" value="PROSTAGLANDIN G/H SYNTHASE"/>
    <property type="match status" value="1"/>
</dbReference>
<proteinExistence type="predicted"/>
<dbReference type="AlphaFoldDB" id="A0A1X1VBF5"/>
<keyword evidence="1" id="KW-0479">Metal-binding</keyword>
<dbReference type="PROSITE" id="PS50292">
    <property type="entry name" value="PEROXIDASE_3"/>
    <property type="match status" value="1"/>
</dbReference>
<dbReference type="InterPro" id="IPR050783">
    <property type="entry name" value="Oxylipin_biosynth_metab"/>
</dbReference>
<name>A0A1X1VBF5_MYCGO</name>
<dbReference type="PRINTS" id="PR00457">
    <property type="entry name" value="ANPEROXIDASE"/>
</dbReference>
<dbReference type="GO" id="GO:0020037">
    <property type="term" value="F:heme binding"/>
    <property type="evidence" value="ECO:0007669"/>
    <property type="project" value="InterPro"/>
</dbReference>
<organism evidence="5 6">
    <name type="scientific">Mycobacterium gordonae</name>
    <dbReference type="NCBI Taxonomy" id="1778"/>
    <lineage>
        <taxon>Bacteria</taxon>
        <taxon>Bacillati</taxon>
        <taxon>Actinomycetota</taxon>
        <taxon>Actinomycetes</taxon>
        <taxon>Mycobacteriales</taxon>
        <taxon>Mycobacteriaceae</taxon>
        <taxon>Mycobacterium</taxon>
    </lineage>
</organism>
<evidence type="ECO:0000256" key="4">
    <source>
        <dbReference type="ARBA" id="ARBA00023004"/>
    </source>
</evidence>
<keyword evidence="3" id="KW-0560">Oxidoreductase</keyword>
<dbReference type="GO" id="GO:0046872">
    <property type="term" value="F:metal ion binding"/>
    <property type="evidence" value="ECO:0007669"/>
    <property type="project" value="UniProtKB-KW"/>
</dbReference>
<dbReference type="Proteomes" id="UP000193928">
    <property type="component" value="Unassembled WGS sequence"/>
</dbReference>
<dbReference type="SUPFAM" id="SSF48113">
    <property type="entry name" value="Heme-dependent peroxidases"/>
    <property type="match status" value="1"/>
</dbReference>
<keyword evidence="6" id="KW-1185">Reference proteome</keyword>
<reference evidence="5 6" key="1">
    <citation type="submission" date="2016-01" db="EMBL/GenBank/DDBJ databases">
        <title>The new phylogeny of the genus Mycobacterium.</title>
        <authorList>
            <person name="Tarcisio F."/>
            <person name="Conor M."/>
            <person name="Antonella G."/>
            <person name="Elisabetta G."/>
            <person name="Giulia F.S."/>
            <person name="Sara T."/>
            <person name="Anna F."/>
            <person name="Clotilde B."/>
            <person name="Roberto B."/>
            <person name="Veronica D.S."/>
            <person name="Fabio R."/>
            <person name="Monica P."/>
            <person name="Olivier J."/>
            <person name="Enrico T."/>
            <person name="Nicola S."/>
        </authorList>
    </citation>
    <scope>NUCLEOTIDE SEQUENCE [LARGE SCALE GENOMIC DNA]</scope>
    <source>
        <strain evidence="5 6">DSM 44160</strain>
    </source>
</reference>
<dbReference type="Gene3D" id="1.10.640.10">
    <property type="entry name" value="Haem peroxidase domain superfamily, animal type"/>
    <property type="match status" value="1"/>
</dbReference>
<dbReference type="InterPro" id="IPR019791">
    <property type="entry name" value="Haem_peroxidase_animal"/>
</dbReference>
<dbReference type="GO" id="GO:0006631">
    <property type="term" value="P:fatty acid metabolic process"/>
    <property type="evidence" value="ECO:0007669"/>
    <property type="project" value="UniProtKB-ARBA"/>
</dbReference>
<evidence type="ECO:0000313" key="5">
    <source>
        <dbReference type="EMBL" id="ORV66393.1"/>
    </source>
</evidence>
<protein>
    <recommendedName>
        <fullName evidence="7">Heme peroxidase</fullName>
    </recommendedName>
</protein>
<keyword evidence="2" id="KW-0223">Dioxygenase</keyword>
<gene>
    <name evidence="5" type="ORF">AWC08_09910</name>
</gene>
<evidence type="ECO:0008006" key="7">
    <source>
        <dbReference type="Google" id="ProtNLM"/>
    </source>
</evidence>
<keyword evidence="4" id="KW-0408">Iron</keyword>
<dbReference type="InterPro" id="IPR010255">
    <property type="entry name" value="Haem_peroxidase_sf"/>
</dbReference>
<dbReference type="EMBL" id="LQOY01000252">
    <property type="protein sequence ID" value="ORV66393.1"/>
    <property type="molecule type" value="Genomic_DNA"/>
</dbReference>
<evidence type="ECO:0000256" key="3">
    <source>
        <dbReference type="ARBA" id="ARBA00023002"/>
    </source>
</evidence>
<evidence type="ECO:0000313" key="6">
    <source>
        <dbReference type="Proteomes" id="UP000193928"/>
    </source>
</evidence>
<dbReference type="Pfam" id="PF03098">
    <property type="entry name" value="An_peroxidase"/>
    <property type="match status" value="1"/>
</dbReference>
<sequence length="587" mass="66308">MVWAREHASRHAAPPAPVISLRIWVYRRLLIHRHFLIPFIAGVPRFWNWINSTGTLRLLCNRVFVNLFAYAAQPRPTALTLWSPQPAAPLTHYVSWTGLVDRRYTARQLPPATTDWVHGLPDRDELRQLFRRPTGQIAYCPTSSALLGFFAQWFTDGFMKTDAGDPRCNTSTHEVDLCQLYGLHAADTALLRERSGGRLKSQCIDGQEYPPYLFENGEVRPEFRGLSYVGLTPDGTWGYRDARLSQDPLLTPQRKDRLFATGLERGNITIFFAGITTIFLREHNRLCAQLHTAYPDWDDDRLFETARNINIVQLLRIVVEDYVNHLSPVNFRLIVDRTWAERECWYRTNRINAEFNLLYRWHGLMPDELTASGHAIAAADYMLNNEQLLRHGLENLLGAASSQRAGLISLLNTPDFLVEADLAAMDKSRGWGLRSYNDYRELYSLGRVQTFEEISSDPAIRAALEAVYDSVDDVEFLVGLLAEDRLAGSPLGETMSIMVGTDAFTQIYTNPLLSQYVYGEQAFSEVGMRSIESTETFAQLVERNCSPGTPVPQLSFTHGRTSAAPNSCSTRRPALHSVPDTAAAFSG</sequence>
<dbReference type="InterPro" id="IPR037120">
    <property type="entry name" value="Haem_peroxidase_sf_animal"/>
</dbReference>